<feature type="domain" description="PIPK" evidence="5">
    <location>
        <begin position="100"/>
        <end position="511"/>
    </location>
</feature>
<dbReference type="Proteomes" id="UP000285301">
    <property type="component" value="Unassembled WGS sequence"/>
</dbReference>
<dbReference type="Gene3D" id="3.30.800.10">
    <property type="entry name" value="Phosphatidylinositol Phosphate Kinase II Beta"/>
    <property type="match status" value="1"/>
</dbReference>
<dbReference type="SUPFAM" id="SSF56104">
    <property type="entry name" value="SAICAR synthase-like"/>
    <property type="match status" value="1"/>
</dbReference>
<dbReference type="InterPro" id="IPR027484">
    <property type="entry name" value="PInositol-4-P-5-kinase_N"/>
</dbReference>
<feature type="non-terminal residue" evidence="6">
    <location>
        <position position="1"/>
    </location>
</feature>
<evidence type="ECO:0000313" key="7">
    <source>
        <dbReference type="Proteomes" id="UP000285301"/>
    </source>
</evidence>
<feature type="compositionally biased region" description="Low complexity" evidence="4">
    <location>
        <begin position="633"/>
        <end position="660"/>
    </location>
</feature>
<dbReference type="InterPro" id="IPR023610">
    <property type="entry name" value="PInositol-4/5-P-5/4-kinase"/>
</dbReference>
<dbReference type="PROSITE" id="PS51455">
    <property type="entry name" value="PIPK"/>
    <property type="match status" value="1"/>
</dbReference>
<evidence type="ECO:0000256" key="4">
    <source>
        <dbReference type="SAM" id="MobiDB-lite"/>
    </source>
</evidence>
<evidence type="ECO:0000259" key="5">
    <source>
        <dbReference type="PROSITE" id="PS51455"/>
    </source>
</evidence>
<dbReference type="EMBL" id="NCKU01001357">
    <property type="protein sequence ID" value="RWS12327.1"/>
    <property type="molecule type" value="Genomic_DNA"/>
</dbReference>
<evidence type="ECO:0000313" key="6">
    <source>
        <dbReference type="EMBL" id="RWS12327.1"/>
    </source>
</evidence>
<feature type="region of interest" description="Disordered" evidence="4">
    <location>
        <begin position="516"/>
        <end position="601"/>
    </location>
</feature>
<feature type="compositionally biased region" description="Basic and acidic residues" evidence="4">
    <location>
        <begin position="72"/>
        <end position="82"/>
    </location>
</feature>
<feature type="compositionally biased region" description="Polar residues" evidence="4">
    <location>
        <begin position="668"/>
        <end position="697"/>
    </location>
</feature>
<sequence>RSTFSLFFHSINRHFLCFFFSTVMSEIQEKPRPPPIDVSTYDISYFLKVSEASSISQQGPKTPLTPGPYSTFERKRAERERKIGHRRVDEQGQVTYKKIETSQICGSIQLGIAYAVGSLASKPERDLLMQDFAMVETTSFPKEGSNITPAHHYSDFKFKTYAPVAFRYFRDLFGIQPDDFLLSVCNEPMRELSNPGASGSVFYLTNDDEFIIKTVQHKEADFLQKLLPGYYMNLNQNPRTLLPKFFGLYCYLCGGKNVRLAVMNNLLPSFIKLHEKYDLKGSTYKRKASKYEKAKESPTYKDLDFVERNPDGILLEAETYNALIKTMQRDCRVLESFKIMDYSLLVGIHNLDQASREKQERLRERMAAVAAEAAAEARGRGVADIESGDYQEADDKIGDQKKAGIKVNLTRSKSINRQRLAAYSTAMESIQAEVDPIDEDDDVPPGGIPARNAKGERLLLFLGIIDILQSYRLKKKLEHSLKAMLTDGDTISVHRPSFYAHRFLDFMAKTVFKKIPSPLKHSPSKRKGAFQRMRPSSTSESAELSKQDQNAKSSSIEVSSKDVPSTTASQSARTLINNQNTSNVHINHPKPKPHSEPSPSLRTAVIKQAASKQYIPEKMDIVSVSQITFQTESMSSVTSSVTSNSSGTSSGIGSTLRTITWTPPHSIEGSTPTHTEGTPSLTESSESGDITIPTTPMRSLSRRSQASSQYSDGGGDAFNDLEMAIKWFTKPFIFLSHALFLTRLHDIHTVDLCGFFQPLNPKAVRDKILHAIDQMPPGVFVHADGTVEEYEPLDEEVQLSEQLNAALANVLV</sequence>
<dbReference type="GO" id="GO:0046854">
    <property type="term" value="P:phosphatidylinositol phosphate biosynthetic process"/>
    <property type="evidence" value="ECO:0007669"/>
    <property type="project" value="TreeGrafter"/>
</dbReference>
<keyword evidence="2" id="KW-0963">Cytoplasm</keyword>
<dbReference type="InterPro" id="IPR027483">
    <property type="entry name" value="PInositol-4-P-4/5-kinase_C_sf"/>
</dbReference>
<dbReference type="AlphaFoldDB" id="A0A443RAN0"/>
<reference evidence="6 7" key="1">
    <citation type="journal article" date="2018" name="Gigascience">
        <title>Genomes of trombidid mites reveal novel predicted allergens and laterally-transferred genes associated with secondary metabolism.</title>
        <authorList>
            <person name="Dong X."/>
            <person name="Chaisiri K."/>
            <person name="Xia D."/>
            <person name="Armstrong S.D."/>
            <person name="Fang Y."/>
            <person name="Donnelly M.J."/>
            <person name="Kadowaki T."/>
            <person name="McGarry J.W."/>
            <person name="Darby A.C."/>
            <person name="Makepeace B.L."/>
        </authorList>
    </citation>
    <scope>NUCLEOTIDE SEQUENCE [LARGE SCALE GENOMIC DNA]</scope>
    <source>
        <strain evidence="6">UoL-WK</strain>
    </source>
</reference>
<dbReference type="PANTHER" id="PTHR23086:SF101">
    <property type="entry name" value="LP03320P-RELATED"/>
    <property type="match status" value="1"/>
</dbReference>
<dbReference type="FunFam" id="3.30.800.10:FF:000001">
    <property type="entry name" value="phosphatidylinositol 4-phosphate 5-kinase type-1 gamma"/>
    <property type="match status" value="1"/>
</dbReference>
<evidence type="ECO:0000256" key="2">
    <source>
        <dbReference type="ARBA" id="ARBA00022490"/>
    </source>
</evidence>
<dbReference type="GO" id="GO:0005886">
    <property type="term" value="C:plasma membrane"/>
    <property type="evidence" value="ECO:0007669"/>
    <property type="project" value="TreeGrafter"/>
</dbReference>
<dbReference type="GO" id="GO:0005524">
    <property type="term" value="F:ATP binding"/>
    <property type="evidence" value="ECO:0007669"/>
    <property type="project" value="UniProtKB-UniRule"/>
</dbReference>
<dbReference type="SMART" id="SM00330">
    <property type="entry name" value="PIPKc"/>
    <property type="match status" value="1"/>
</dbReference>
<keyword evidence="3" id="KW-0067">ATP-binding</keyword>
<dbReference type="PANTHER" id="PTHR23086">
    <property type="entry name" value="PHOSPHATIDYLINOSITOL-4-PHOSPHATE 5-KINASE"/>
    <property type="match status" value="1"/>
</dbReference>
<feature type="region of interest" description="Disordered" evidence="4">
    <location>
        <begin position="54"/>
        <end position="82"/>
    </location>
</feature>
<proteinExistence type="predicted"/>
<comment type="subcellular location">
    <subcellularLocation>
        <location evidence="1">Cytoplasm</location>
    </subcellularLocation>
</comment>
<name>A0A443RAN0_9ACAR</name>
<evidence type="ECO:0000256" key="1">
    <source>
        <dbReference type="ARBA" id="ARBA00004496"/>
    </source>
</evidence>
<protein>
    <submittedName>
        <fullName evidence="6">Phosphatidylinositol 4-phosphate 5-kinase type-1 alpha-like protein</fullName>
    </submittedName>
</protein>
<keyword evidence="3" id="KW-0808">Transferase</keyword>
<dbReference type="InterPro" id="IPR002498">
    <property type="entry name" value="PInositol-4-P-4/5-kinase_core"/>
</dbReference>
<keyword evidence="7" id="KW-1185">Reference proteome</keyword>
<feature type="compositionally biased region" description="Polar residues" evidence="4">
    <location>
        <begin position="534"/>
        <end position="585"/>
    </location>
</feature>
<comment type="caution">
    <text evidence="6">The sequence shown here is derived from an EMBL/GenBank/DDBJ whole genome shotgun (WGS) entry which is preliminary data.</text>
</comment>
<organism evidence="6 7">
    <name type="scientific">Dinothrombium tinctorium</name>
    <dbReference type="NCBI Taxonomy" id="1965070"/>
    <lineage>
        <taxon>Eukaryota</taxon>
        <taxon>Metazoa</taxon>
        <taxon>Ecdysozoa</taxon>
        <taxon>Arthropoda</taxon>
        <taxon>Chelicerata</taxon>
        <taxon>Arachnida</taxon>
        <taxon>Acari</taxon>
        <taxon>Acariformes</taxon>
        <taxon>Trombidiformes</taxon>
        <taxon>Prostigmata</taxon>
        <taxon>Anystina</taxon>
        <taxon>Parasitengona</taxon>
        <taxon>Trombidioidea</taxon>
        <taxon>Trombidiidae</taxon>
        <taxon>Dinothrombium</taxon>
    </lineage>
</organism>
<dbReference type="GO" id="GO:0016308">
    <property type="term" value="F:1-phosphatidylinositol-4-phosphate 5-kinase activity"/>
    <property type="evidence" value="ECO:0007669"/>
    <property type="project" value="TreeGrafter"/>
</dbReference>
<feature type="region of interest" description="Disordered" evidence="4">
    <location>
        <begin position="633"/>
        <end position="712"/>
    </location>
</feature>
<evidence type="ECO:0000256" key="3">
    <source>
        <dbReference type="PROSITE-ProRule" id="PRU00781"/>
    </source>
</evidence>
<dbReference type="STRING" id="1965070.A0A443RAN0"/>
<keyword evidence="3 6" id="KW-0418">Kinase</keyword>
<gene>
    <name evidence="6" type="ORF">B4U79_00017</name>
</gene>
<dbReference type="GO" id="GO:0005737">
    <property type="term" value="C:cytoplasm"/>
    <property type="evidence" value="ECO:0007669"/>
    <property type="project" value="UniProtKB-SubCell"/>
</dbReference>
<accession>A0A443RAN0</accession>
<feature type="compositionally biased region" description="Low complexity" evidence="4">
    <location>
        <begin position="698"/>
        <end position="711"/>
    </location>
</feature>
<dbReference type="CDD" id="cd17301">
    <property type="entry name" value="PIPKc_PIP5KI"/>
    <property type="match status" value="1"/>
</dbReference>
<dbReference type="OrthoDB" id="70770at2759"/>
<dbReference type="Gene3D" id="3.30.810.10">
    <property type="entry name" value="2-Layer Sandwich"/>
    <property type="match status" value="1"/>
</dbReference>
<keyword evidence="3" id="KW-0547">Nucleotide-binding</keyword>
<dbReference type="Pfam" id="PF01504">
    <property type="entry name" value="PIP5K"/>
    <property type="match status" value="1"/>
</dbReference>